<dbReference type="PROSITE" id="PS00777">
    <property type="entry name" value="GH11_2"/>
    <property type="match status" value="1"/>
</dbReference>
<feature type="compositionally biased region" description="Low complexity" evidence="11">
    <location>
        <begin position="236"/>
        <end position="268"/>
    </location>
</feature>
<sequence>MKKKILGICAAALLSLSTVFTGPVTVDTTIQAATVLYNNSTGTQDGYNYELWKDYGTTSMTLNGGGAFDCSWSNIGNALFRKGKKFDSTKTYQQLGNISIDYGCDYRPNGNSYLCVYGWSKNPLVEYYIVESWGTWRPPGASSKGTISVDGGTYDVYETTRVNQPSIEGNTTFKQFWSVRTSKKTSGTISVTEHFKAWERMGMRLGNIYEAALNVEGYQSSGSANVYKNNMTIGGSVSNNNQGNQGYQGNQGNQGNQGYQGGSSSNNSKECESMTKGGQYTGNINSPFSGVALYANNDSVTFNQYFANGTHNFTLRGCSNNNNMARVDLYIGNQYKGTFYYGGSYPAEYTINNVSHGTGNQEVKLVVTADDGQWDAFIDYLKW</sequence>
<comment type="pathway">
    <text evidence="2 9 10">Glycan degradation; xylan degradation.</text>
</comment>
<evidence type="ECO:0000256" key="7">
    <source>
        <dbReference type="ARBA" id="ARBA00023295"/>
    </source>
</evidence>
<keyword evidence="7 9" id="KW-0326">Glycosidase</keyword>
<dbReference type="GO" id="GO:0030246">
    <property type="term" value="F:carbohydrate binding"/>
    <property type="evidence" value="ECO:0007669"/>
    <property type="project" value="InterPro"/>
</dbReference>
<keyword evidence="4 9" id="KW-0858">Xylan degradation</keyword>
<feature type="chain" id="PRO_5039726310" description="Endo-1,4-beta-xylanase" evidence="12">
    <location>
        <begin position="22"/>
        <end position="383"/>
    </location>
</feature>
<dbReference type="GO" id="GO:0045493">
    <property type="term" value="P:xylan catabolic process"/>
    <property type="evidence" value="ECO:0007669"/>
    <property type="project" value="UniProtKB-UniRule"/>
</dbReference>
<feature type="domain" description="CBM6" evidence="13">
    <location>
        <begin position="267"/>
        <end position="383"/>
    </location>
</feature>
<dbReference type="SUPFAM" id="SSF49785">
    <property type="entry name" value="Galactose-binding domain-like"/>
    <property type="match status" value="1"/>
</dbReference>
<dbReference type="Proteomes" id="UP000199800">
    <property type="component" value="Unassembled WGS sequence"/>
</dbReference>
<dbReference type="CDD" id="cd04078">
    <property type="entry name" value="CBM36_xylanase-like"/>
    <property type="match status" value="1"/>
</dbReference>
<dbReference type="PROSITE" id="PS51175">
    <property type="entry name" value="CBM6"/>
    <property type="match status" value="1"/>
</dbReference>
<evidence type="ECO:0000256" key="8">
    <source>
        <dbReference type="ARBA" id="ARBA00023326"/>
    </source>
</evidence>
<dbReference type="InterPro" id="IPR005084">
    <property type="entry name" value="CBM6"/>
</dbReference>
<dbReference type="InterPro" id="IPR008979">
    <property type="entry name" value="Galactose-bd-like_sf"/>
</dbReference>
<evidence type="ECO:0000256" key="4">
    <source>
        <dbReference type="ARBA" id="ARBA00022651"/>
    </source>
</evidence>
<dbReference type="Gene3D" id="2.60.120.260">
    <property type="entry name" value="Galactose-binding domain-like"/>
    <property type="match status" value="1"/>
</dbReference>
<evidence type="ECO:0000256" key="6">
    <source>
        <dbReference type="ARBA" id="ARBA00023277"/>
    </source>
</evidence>
<dbReference type="EC" id="3.2.1.8" evidence="3 9"/>
<keyword evidence="6 9" id="KW-0119">Carbohydrate metabolism</keyword>
<evidence type="ECO:0000259" key="13">
    <source>
        <dbReference type="PROSITE" id="PS51175"/>
    </source>
</evidence>
<dbReference type="InterPro" id="IPR001137">
    <property type="entry name" value="Glyco_hydro_11"/>
</dbReference>
<evidence type="ECO:0000256" key="2">
    <source>
        <dbReference type="ARBA" id="ARBA00004851"/>
    </source>
</evidence>
<feature type="active site" description="Nucleophile" evidence="9">
    <location>
        <position position="126"/>
    </location>
</feature>
<name>A0A1H9YUR4_9FIRM</name>
<protein>
    <recommendedName>
        <fullName evidence="3 9">Endo-1,4-beta-xylanase</fullName>
        <ecNumber evidence="3 9">3.2.1.8</ecNumber>
    </recommendedName>
</protein>
<evidence type="ECO:0000256" key="12">
    <source>
        <dbReference type="SAM" id="SignalP"/>
    </source>
</evidence>
<dbReference type="SUPFAM" id="SSF49899">
    <property type="entry name" value="Concanavalin A-like lectins/glucanases"/>
    <property type="match status" value="1"/>
</dbReference>
<dbReference type="Pfam" id="PF00457">
    <property type="entry name" value="Glyco_hydro_11"/>
    <property type="match status" value="1"/>
</dbReference>
<dbReference type="Gene3D" id="2.60.120.180">
    <property type="match status" value="1"/>
</dbReference>
<keyword evidence="5 9" id="KW-0378">Hydrolase</keyword>
<dbReference type="InterPro" id="IPR033119">
    <property type="entry name" value="GH11_AS_2"/>
</dbReference>
<comment type="catalytic activity">
    <reaction evidence="1 9 10">
        <text>Endohydrolysis of (1-&gt;4)-beta-D-xylosidic linkages in xylans.</text>
        <dbReference type="EC" id="3.2.1.8"/>
    </reaction>
</comment>
<evidence type="ECO:0000256" key="3">
    <source>
        <dbReference type="ARBA" id="ARBA00012590"/>
    </source>
</evidence>
<accession>A0A1H9YUR4</accession>
<dbReference type="EMBL" id="FOHN01000002">
    <property type="protein sequence ID" value="SES72923.1"/>
    <property type="molecule type" value="Genomic_DNA"/>
</dbReference>
<dbReference type="InterPro" id="IPR033123">
    <property type="entry name" value="GH11_dom"/>
</dbReference>
<dbReference type="InterPro" id="IPR013319">
    <property type="entry name" value="GH11/12"/>
</dbReference>
<evidence type="ECO:0000256" key="1">
    <source>
        <dbReference type="ARBA" id="ARBA00000681"/>
    </source>
</evidence>
<comment type="similarity">
    <text evidence="9 10">Belongs to the glycosyl hydrolase 11 (cellulase G) family.</text>
</comment>
<dbReference type="PROSITE" id="PS51761">
    <property type="entry name" value="GH11_3"/>
    <property type="match status" value="1"/>
</dbReference>
<feature type="domain" description="GH11" evidence="14">
    <location>
        <begin position="35"/>
        <end position="229"/>
    </location>
</feature>
<keyword evidence="12" id="KW-0732">Signal</keyword>
<evidence type="ECO:0000313" key="16">
    <source>
        <dbReference type="Proteomes" id="UP000199800"/>
    </source>
</evidence>
<dbReference type="PRINTS" id="PR00911">
    <property type="entry name" value="GLHYDRLASE11"/>
</dbReference>
<evidence type="ECO:0000256" key="9">
    <source>
        <dbReference type="PROSITE-ProRule" id="PRU01097"/>
    </source>
</evidence>
<dbReference type="STRING" id="29364.SAMN04487772_102209"/>
<evidence type="ECO:0000313" key="15">
    <source>
        <dbReference type="EMBL" id="SES72923.1"/>
    </source>
</evidence>
<dbReference type="InterPro" id="IPR018208">
    <property type="entry name" value="GH11_AS_1"/>
</dbReference>
<reference evidence="15 16" key="1">
    <citation type="submission" date="2016-10" db="EMBL/GenBank/DDBJ databases">
        <authorList>
            <person name="de Groot N.N."/>
        </authorList>
    </citation>
    <scope>NUCLEOTIDE SEQUENCE [LARGE SCALE GENOMIC DNA]</scope>
    <source>
        <strain evidence="15 16">DSM 1801</strain>
    </source>
</reference>
<dbReference type="RefSeq" id="WP_207646524.1">
    <property type="nucleotide sequence ID" value="NZ_FOHN01000002.1"/>
</dbReference>
<feature type="region of interest" description="Disordered" evidence="11">
    <location>
        <begin position="236"/>
        <end position="275"/>
    </location>
</feature>
<dbReference type="AlphaFoldDB" id="A0A1H9YUR4"/>
<proteinExistence type="inferred from homology"/>
<gene>
    <name evidence="15" type="ORF">SAMN04487772_102209</name>
</gene>
<keyword evidence="16" id="KW-1185">Reference proteome</keyword>
<evidence type="ECO:0000256" key="11">
    <source>
        <dbReference type="SAM" id="MobiDB-lite"/>
    </source>
</evidence>
<feature type="signal peptide" evidence="12">
    <location>
        <begin position="1"/>
        <end position="21"/>
    </location>
</feature>
<evidence type="ECO:0000256" key="5">
    <source>
        <dbReference type="ARBA" id="ARBA00022801"/>
    </source>
</evidence>
<dbReference type="PANTHER" id="PTHR46828:SF2">
    <property type="entry name" value="ENDO-1,4-BETA-XYLANASE A-RELATED"/>
    <property type="match status" value="1"/>
</dbReference>
<dbReference type="GO" id="GO:0031176">
    <property type="term" value="F:endo-1,4-beta-xylanase activity"/>
    <property type="evidence" value="ECO:0007669"/>
    <property type="project" value="UniProtKB-UniRule"/>
</dbReference>
<dbReference type="PANTHER" id="PTHR46828">
    <property type="entry name" value="ENDO-1,4-BETA-XYLANASE A-RELATED"/>
    <property type="match status" value="1"/>
</dbReference>
<evidence type="ECO:0000256" key="10">
    <source>
        <dbReference type="RuleBase" id="RU362015"/>
    </source>
</evidence>
<evidence type="ECO:0000259" key="14">
    <source>
        <dbReference type="PROSITE" id="PS51761"/>
    </source>
</evidence>
<dbReference type="UniPathway" id="UPA00114"/>
<feature type="active site" description="Proton donor" evidence="9">
    <location>
        <position position="216"/>
    </location>
</feature>
<dbReference type="PROSITE" id="PS00776">
    <property type="entry name" value="GH11_1"/>
    <property type="match status" value="1"/>
</dbReference>
<organism evidence="15 16">
    <name type="scientific">[Clostridium] polysaccharolyticum</name>
    <dbReference type="NCBI Taxonomy" id="29364"/>
    <lineage>
        <taxon>Bacteria</taxon>
        <taxon>Bacillati</taxon>
        <taxon>Bacillota</taxon>
        <taxon>Clostridia</taxon>
        <taxon>Lachnospirales</taxon>
        <taxon>Lachnospiraceae</taxon>
    </lineage>
</organism>
<keyword evidence="8 9" id="KW-0624">Polysaccharide degradation</keyword>
<dbReference type="InterPro" id="IPR013320">
    <property type="entry name" value="ConA-like_dom_sf"/>
</dbReference>